<proteinExistence type="predicted"/>
<dbReference type="PROSITE" id="PS51257">
    <property type="entry name" value="PROKAR_LIPOPROTEIN"/>
    <property type="match status" value="1"/>
</dbReference>
<accession>A0ABW2PLA7</accession>
<keyword evidence="2" id="KW-1185">Reference proteome</keyword>
<evidence type="ECO:0008006" key="3">
    <source>
        <dbReference type="Google" id="ProtNLM"/>
    </source>
</evidence>
<gene>
    <name evidence="1" type="ORF">ACFQO8_06795</name>
</gene>
<sequence>MIQKHILIVGGTGMLAGVTSCLASEHLVTVIGRDQEKMAKVVRQNPETCHPLVVDYRNEEDLSKGLQESIKRHGPFKQVIAWVHKDSGKAMQLILNHSLHADVLHILGSQTNPEHEKKALNISEHQTYRQVQLGAKQDGDNFRWLTHDEIVHGVIDAIEHSFDYQLLGQLVNKRGMNG</sequence>
<dbReference type="EMBL" id="JBHTCE010000001">
    <property type="protein sequence ID" value="MFC7389849.1"/>
    <property type="molecule type" value="Genomic_DNA"/>
</dbReference>
<dbReference type="SUPFAM" id="SSF51735">
    <property type="entry name" value="NAD(P)-binding Rossmann-fold domains"/>
    <property type="match status" value="1"/>
</dbReference>
<name>A0ABW2PLA7_9BACL</name>
<dbReference type="InterPro" id="IPR036291">
    <property type="entry name" value="NAD(P)-bd_dom_sf"/>
</dbReference>
<dbReference type="RefSeq" id="WP_214788192.1">
    <property type="nucleotide sequence ID" value="NZ_JANIEL010000002.1"/>
</dbReference>
<evidence type="ECO:0000313" key="2">
    <source>
        <dbReference type="Proteomes" id="UP001596439"/>
    </source>
</evidence>
<protein>
    <recommendedName>
        <fullName evidence="3">Short-chain dehydrogenase</fullName>
    </recommendedName>
</protein>
<dbReference type="Proteomes" id="UP001596439">
    <property type="component" value="Unassembled WGS sequence"/>
</dbReference>
<organism evidence="1 2">
    <name type="scientific">Exiguobacterium aestuarii</name>
    <dbReference type="NCBI Taxonomy" id="273527"/>
    <lineage>
        <taxon>Bacteria</taxon>
        <taxon>Bacillati</taxon>
        <taxon>Bacillota</taxon>
        <taxon>Bacilli</taxon>
        <taxon>Bacillales</taxon>
        <taxon>Bacillales Family XII. Incertae Sedis</taxon>
        <taxon>Exiguobacterium</taxon>
    </lineage>
</organism>
<evidence type="ECO:0000313" key="1">
    <source>
        <dbReference type="EMBL" id="MFC7389849.1"/>
    </source>
</evidence>
<comment type="caution">
    <text evidence="1">The sequence shown here is derived from an EMBL/GenBank/DDBJ whole genome shotgun (WGS) entry which is preliminary data.</text>
</comment>
<reference evidence="2" key="1">
    <citation type="journal article" date="2019" name="Int. J. Syst. Evol. Microbiol.">
        <title>The Global Catalogue of Microorganisms (GCM) 10K type strain sequencing project: providing services to taxonomists for standard genome sequencing and annotation.</title>
        <authorList>
            <consortium name="The Broad Institute Genomics Platform"/>
            <consortium name="The Broad Institute Genome Sequencing Center for Infectious Disease"/>
            <person name="Wu L."/>
            <person name="Ma J."/>
        </authorList>
    </citation>
    <scope>NUCLEOTIDE SEQUENCE [LARGE SCALE GENOMIC DNA]</scope>
    <source>
        <strain evidence="2">CCUG 55590</strain>
    </source>
</reference>